<dbReference type="EMBL" id="BMHB01000001">
    <property type="protein sequence ID" value="GGI13067.1"/>
    <property type="molecule type" value="Genomic_DNA"/>
</dbReference>
<dbReference type="PANTHER" id="PTHR40053:SF1">
    <property type="entry name" value="SPORULATION-CONTROL PROTEIN SPO0M"/>
    <property type="match status" value="1"/>
</dbReference>
<organism evidence="1 2">
    <name type="scientific">Gottfriedia solisilvae</name>
    <dbReference type="NCBI Taxonomy" id="1516104"/>
    <lineage>
        <taxon>Bacteria</taxon>
        <taxon>Bacillati</taxon>
        <taxon>Bacillota</taxon>
        <taxon>Bacilli</taxon>
        <taxon>Bacillales</taxon>
        <taxon>Bacillaceae</taxon>
        <taxon>Gottfriedia</taxon>
    </lineage>
</organism>
<sequence>MFKKVLARLGIGAATVNTIIHTKDLYPGKQVEGTVEINGGSVAQEINHIALKLKAYAKKKSGDGEVSVKIQLHEERVSGKLTIEANEQKSIPFSFQLPYYAPITIGHGQVWIETDLDIDLSFDPTDVDYLKINAHEELSNFVEAFKLLGFRLRQVEVEAQDGRFYQEWEFVPNSKREWRFDEIECMIEPNKDGLFMRVAVDKAGSHRGLAGLLQESLGLDEKKTALTFTNTQLKDAHSVASTLRAFLQQYN</sequence>
<dbReference type="RefSeq" id="WP_087998008.1">
    <property type="nucleotide sequence ID" value="NZ_BMHB01000001.1"/>
</dbReference>
<accession>A0A8J3ALG6</accession>
<evidence type="ECO:0008006" key="3">
    <source>
        <dbReference type="Google" id="ProtNLM"/>
    </source>
</evidence>
<reference evidence="2" key="1">
    <citation type="journal article" date="2019" name="Int. J. Syst. Evol. Microbiol.">
        <title>The Global Catalogue of Microorganisms (GCM) 10K type strain sequencing project: providing services to taxonomists for standard genome sequencing and annotation.</title>
        <authorList>
            <consortium name="The Broad Institute Genomics Platform"/>
            <consortium name="The Broad Institute Genome Sequencing Center for Infectious Disease"/>
            <person name="Wu L."/>
            <person name="Ma J."/>
        </authorList>
    </citation>
    <scope>NUCLEOTIDE SEQUENCE [LARGE SCALE GENOMIC DNA]</scope>
    <source>
        <strain evidence="2">CGMCC 1.14993</strain>
    </source>
</reference>
<dbReference type="AlphaFoldDB" id="A0A8J3ALG6"/>
<protein>
    <recommendedName>
        <fullName evidence="3">Sporulation protein</fullName>
    </recommendedName>
</protein>
<dbReference type="OrthoDB" id="2351239at2"/>
<comment type="caution">
    <text evidence="1">The sequence shown here is derived from an EMBL/GenBank/DDBJ whole genome shotgun (WGS) entry which is preliminary data.</text>
</comment>
<dbReference type="Proteomes" id="UP000626244">
    <property type="component" value="Unassembled WGS sequence"/>
</dbReference>
<evidence type="ECO:0000313" key="2">
    <source>
        <dbReference type="Proteomes" id="UP000626244"/>
    </source>
</evidence>
<gene>
    <name evidence="1" type="ORF">GCM10007380_16060</name>
</gene>
<dbReference type="InterPro" id="IPR009776">
    <property type="entry name" value="Spore_0_M"/>
</dbReference>
<name>A0A8J3ALG6_9BACI</name>
<evidence type="ECO:0000313" key="1">
    <source>
        <dbReference type="EMBL" id="GGI13067.1"/>
    </source>
</evidence>
<dbReference type="Pfam" id="PF07070">
    <property type="entry name" value="Spo0M"/>
    <property type="match status" value="1"/>
</dbReference>
<dbReference type="PANTHER" id="PTHR40053">
    <property type="entry name" value="SPORULATION-CONTROL PROTEIN SPO0M"/>
    <property type="match status" value="1"/>
</dbReference>
<proteinExistence type="predicted"/>
<keyword evidence="2" id="KW-1185">Reference proteome</keyword>